<evidence type="ECO:0000313" key="2">
    <source>
        <dbReference type="Proteomes" id="UP000269721"/>
    </source>
</evidence>
<dbReference type="AlphaFoldDB" id="A0A4P9WP97"/>
<protein>
    <submittedName>
        <fullName evidence="1">Uncharacterized protein</fullName>
    </submittedName>
</protein>
<name>A0A4P9WP97_9FUNG</name>
<evidence type="ECO:0000313" key="1">
    <source>
        <dbReference type="EMBL" id="RKO94322.1"/>
    </source>
</evidence>
<dbReference type="EMBL" id="KZ993932">
    <property type="protein sequence ID" value="RKO94322.1"/>
    <property type="molecule type" value="Genomic_DNA"/>
</dbReference>
<proteinExistence type="predicted"/>
<sequence>MLMSFVVSKHHPKVAKYPVFVHSSRLRRSARDGRGGGEEDSDIEKKASVNDKMIIDRTNMELGLGFPAFVVVEGKGHPADGGLGALNTCNRTVSNRQQLLKFSRNLLDDALEYPAFVHRMRLLSLAGGGRSSTQSVRLPSLRFPLALGPRSTALYLIKRGTLEHTPKHATILVFRESCCETPDHDRKMANKDLESSRLLLTSSTAAFNLDSER</sequence>
<reference evidence="2" key="1">
    <citation type="journal article" date="2018" name="Nat. Microbiol.">
        <title>Leveraging single-cell genomics to expand the fungal tree of life.</title>
        <authorList>
            <person name="Ahrendt S.R."/>
            <person name="Quandt C.A."/>
            <person name="Ciobanu D."/>
            <person name="Clum A."/>
            <person name="Salamov A."/>
            <person name="Andreopoulos B."/>
            <person name="Cheng J.F."/>
            <person name="Woyke T."/>
            <person name="Pelin A."/>
            <person name="Henrissat B."/>
            <person name="Reynolds N.K."/>
            <person name="Benny G.L."/>
            <person name="Smith M.E."/>
            <person name="James T.Y."/>
            <person name="Grigoriev I.V."/>
        </authorList>
    </citation>
    <scope>NUCLEOTIDE SEQUENCE [LARGE SCALE GENOMIC DNA]</scope>
</reference>
<accession>A0A4P9WP97</accession>
<dbReference type="Proteomes" id="UP000269721">
    <property type="component" value="Unassembled WGS sequence"/>
</dbReference>
<gene>
    <name evidence="1" type="ORF">BDK51DRAFT_28022</name>
</gene>
<keyword evidence="2" id="KW-1185">Reference proteome</keyword>
<organism evidence="1 2">
    <name type="scientific">Blyttiomyces helicus</name>
    <dbReference type="NCBI Taxonomy" id="388810"/>
    <lineage>
        <taxon>Eukaryota</taxon>
        <taxon>Fungi</taxon>
        <taxon>Fungi incertae sedis</taxon>
        <taxon>Chytridiomycota</taxon>
        <taxon>Chytridiomycota incertae sedis</taxon>
        <taxon>Chytridiomycetes</taxon>
        <taxon>Chytridiomycetes incertae sedis</taxon>
        <taxon>Blyttiomyces</taxon>
    </lineage>
</organism>